<evidence type="ECO:0000313" key="10">
    <source>
        <dbReference type="EMBL" id="SDW55484.1"/>
    </source>
</evidence>
<evidence type="ECO:0000256" key="7">
    <source>
        <dbReference type="ARBA" id="ARBA00047663"/>
    </source>
</evidence>
<dbReference type="InterPro" id="IPR027417">
    <property type="entry name" value="P-loop_NTPase"/>
</dbReference>
<dbReference type="RefSeq" id="WP_092568240.1">
    <property type="nucleotide sequence ID" value="NZ_BMXH01000002.1"/>
</dbReference>
<gene>
    <name evidence="10" type="ORF">SAMN05443545_102147</name>
</gene>
<comment type="similarity">
    <text evidence="1 8">Belongs to the phosphoribulokinase family.</text>
</comment>
<name>A0A1H2UIX7_9GAMM</name>
<dbReference type="GO" id="GO:0008974">
    <property type="term" value="F:phosphoribulokinase activity"/>
    <property type="evidence" value="ECO:0007669"/>
    <property type="project" value="UniProtKB-EC"/>
</dbReference>
<sequence>MSREYPVIAVTGSSGAGTTTVRRTFERMFAREDVHAAFVDGDAFHRYTKDELARIFREEPERKDELSHFAVEANLLDRLEALFQEYGEHGTGTYRHYVHAEDRRLVEGGHQVGTFTDWQSLPCGTDLLFYEGLHGGLVTADHDIARHVDLLVGVAPTMNLEWIQKIDRDTKLRGYSQEAVIDTILGRMHDYVRYIQPQFSRSHINFQRVPTVDTSNPFEVQDIPTDAESFVVVRFRDPSTVDFPYLLAMIQDAFMSRPHTLVVPGSRLSLAMELILGPLVRQLLSQRRFR</sequence>
<dbReference type="PRINTS" id="PR00478">
    <property type="entry name" value="PHRIBLKINASE"/>
</dbReference>
<dbReference type="InterPro" id="IPR006083">
    <property type="entry name" value="PRK/URK"/>
</dbReference>
<dbReference type="PROSITE" id="PS00567">
    <property type="entry name" value="PHOSPHORIBULOKINASE"/>
    <property type="match status" value="1"/>
</dbReference>
<evidence type="ECO:0000256" key="6">
    <source>
        <dbReference type="ARBA" id="ARBA00022840"/>
    </source>
</evidence>
<comment type="catalytic activity">
    <reaction evidence="7 8">
        <text>D-ribulose 5-phosphate + ATP = D-ribulose 1,5-bisphosphate + ADP + H(+)</text>
        <dbReference type="Rhea" id="RHEA:19365"/>
        <dbReference type="ChEBI" id="CHEBI:15378"/>
        <dbReference type="ChEBI" id="CHEBI:30616"/>
        <dbReference type="ChEBI" id="CHEBI:57870"/>
        <dbReference type="ChEBI" id="CHEBI:58121"/>
        <dbReference type="ChEBI" id="CHEBI:456216"/>
        <dbReference type="EC" id="2.7.1.19"/>
    </reaction>
</comment>
<dbReference type="EC" id="2.7.1.19" evidence="2 8"/>
<dbReference type="AlphaFoldDB" id="A0A1H2UIX7"/>
<dbReference type="OrthoDB" id="9773443at2"/>
<evidence type="ECO:0000256" key="4">
    <source>
        <dbReference type="ARBA" id="ARBA00022741"/>
    </source>
</evidence>
<evidence type="ECO:0000256" key="5">
    <source>
        <dbReference type="ARBA" id="ARBA00022777"/>
    </source>
</evidence>
<evidence type="ECO:0000256" key="8">
    <source>
        <dbReference type="RuleBase" id="RU004082"/>
    </source>
</evidence>
<dbReference type="STRING" id="574349.SAMN05443545_102147"/>
<accession>A0A1H2UIX7</accession>
<dbReference type="EMBL" id="FNNI01000002">
    <property type="protein sequence ID" value="SDW55484.1"/>
    <property type="molecule type" value="Genomic_DNA"/>
</dbReference>
<reference evidence="10 11" key="1">
    <citation type="submission" date="2016-10" db="EMBL/GenBank/DDBJ databases">
        <authorList>
            <person name="de Groot N.N."/>
        </authorList>
    </citation>
    <scope>NUCLEOTIDE SEQUENCE [LARGE SCALE GENOMIC DNA]</scope>
    <source>
        <strain evidence="10 11">DSM 19219</strain>
    </source>
</reference>
<dbReference type="GO" id="GO:0005524">
    <property type="term" value="F:ATP binding"/>
    <property type="evidence" value="ECO:0007669"/>
    <property type="project" value="UniProtKB-KW"/>
</dbReference>
<evidence type="ECO:0000259" key="9">
    <source>
        <dbReference type="Pfam" id="PF00485"/>
    </source>
</evidence>
<dbReference type="GO" id="GO:0005975">
    <property type="term" value="P:carbohydrate metabolic process"/>
    <property type="evidence" value="ECO:0007669"/>
    <property type="project" value="InterPro"/>
</dbReference>
<dbReference type="InterPro" id="IPR006082">
    <property type="entry name" value="PRK"/>
</dbReference>
<keyword evidence="6" id="KW-0067">ATP-binding</keyword>
<proteinExistence type="inferred from homology"/>
<organism evidence="10 11">
    <name type="scientific">Aidingimonas halophila</name>
    <dbReference type="NCBI Taxonomy" id="574349"/>
    <lineage>
        <taxon>Bacteria</taxon>
        <taxon>Pseudomonadati</taxon>
        <taxon>Pseudomonadota</taxon>
        <taxon>Gammaproteobacteria</taxon>
        <taxon>Oceanospirillales</taxon>
        <taxon>Halomonadaceae</taxon>
        <taxon>Aidingimonas</taxon>
    </lineage>
</organism>
<evidence type="ECO:0000256" key="2">
    <source>
        <dbReference type="ARBA" id="ARBA00012042"/>
    </source>
</evidence>
<dbReference type="Proteomes" id="UP000198500">
    <property type="component" value="Unassembled WGS sequence"/>
</dbReference>
<evidence type="ECO:0000256" key="3">
    <source>
        <dbReference type="ARBA" id="ARBA00022679"/>
    </source>
</evidence>
<protein>
    <recommendedName>
        <fullName evidence="2 8">Phosphoribulokinase</fullName>
        <ecNumber evidence="2 8">2.7.1.19</ecNumber>
    </recommendedName>
</protein>
<evidence type="ECO:0000256" key="1">
    <source>
        <dbReference type="ARBA" id="ARBA00009719"/>
    </source>
</evidence>
<dbReference type="NCBIfam" id="NF011997">
    <property type="entry name" value="PRK15453.1"/>
    <property type="match status" value="1"/>
</dbReference>
<evidence type="ECO:0000313" key="11">
    <source>
        <dbReference type="Proteomes" id="UP000198500"/>
    </source>
</evidence>
<keyword evidence="5 10" id="KW-0418">Kinase</keyword>
<feature type="domain" description="Phosphoribulokinase/uridine kinase" evidence="9">
    <location>
        <begin position="7"/>
        <end position="215"/>
    </location>
</feature>
<keyword evidence="3" id="KW-0808">Transferase</keyword>
<dbReference type="Gene3D" id="3.40.50.300">
    <property type="entry name" value="P-loop containing nucleotide triphosphate hydrolases"/>
    <property type="match status" value="1"/>
</dbReference>
<dbReference type="Pfam" id="PF00485">
    <property type="entry name" value="PRK"/>
    <property type="match status" value="1"/>
</dbReference>
<dbReference type="SUPFAM" id="SSF52540">
    <property type="entry name" value="P-loop containing nucleoside triphosphate hydrolases"/>
    <property type="match status" value="1"/>
</dbReference>
<keyword evidence="11" id="KW-1185">Reference proteome</keyword>
<keyword evidence="4" id="KW-0547">Nucleotide-binding</keyword>